<protein>
    <submittedName>
        <fullName evidence="1">Uncharacterized protein</fullName>
    </submittedName>
</protein>
<dbReference type="EMBL" id="GISG01090743">
    <property type="protein sequence ID" value="MBA4634347.1"/>
    <property type="molecule type" value="Transcribed_RNA"/>
</dbReference>
<dbReference type="AlphaFoldDB" id="A0A7C9D5S9"/>
<name>A0A7C9D5S9_OPUST</name>
<accession>A0A7C9D5S9</accession>
<dbReference type="EMBL" id="GISG01090742">
    <property type="protein sequence ID" value="MBA4634346.1"/>
    <property type="molecule type" value="Transcribed_RNA"/>
</dbReference>
<organism evidence="1">
    <name type="scientific">Opuntia streptacantha</name>
    <name type="common">Prickly pear cactus</name>
    <name type="synonym">Opuntia cardona</name>
    <dbReference type="NCBI Taxonomy" id="393608"/>
    <lineage>
        <taxon>Eukaryota</taxon>
        <taxon>Viridiplantae</taxon>
        <taxon>Streptophyta</taxon>
        <taxon>Embryophyta</taxon>
        <taxon>Tracheophyta</taxon>
        <taxon>Spermatophyta</taxon>
        <taxon>Magnoliopsida</taxon>
        <taxon>eudicotyledons</taxon>
        <taxon>Gunneridae</taxon>
        <taxon>Pentapetalae</taxon>
        <taxon>Caryophyllales</taxon>
        <taxon>Cactineae</taxon>
        <taxon>Cactaceae</taxon>
        <taxon>Opuntioideae</taxon>
        <taxon>Opuntia</taxon>
    </lineage>
</organism>
<reference evidence="1" key="1">
    <citation type="journal article" date="2013" name="J. Plant Res.">
        <title>Effect of fungi and light on seed germination of three Opuntia species from semiarid lands of central Mexico.</title>
        <authorList>
            <person name="Delgado-Sanchez P."/>
            <person name="Jimenez-Bremont J.F."/>
            <person name="Guerrero-Gonzalez Mde L."/>
            <person name="Flores J."/>
        </authorList>
    </citation>
    <scope>NUCLEOTIDE SEQUENCE</scope>
    <source>
        <tissue evidence="1">Cladode</tissue>
    </source>
</reference>
<evidence type="ECO:0000313" key="1">
    <source>
        <dbReference type="EMBL" id="MBA4634346.1"/>
    </source>
</evidence>
<reference evidence="1" key="2">
    <citation type="submission" date="2020-07" db="EMBL/GenBank/DDBJ databases">
        <authorList>
            <person name="Vera ALvarez R."/>
            <person name="Arias-Moreno D.M."/>
            <person name="Jimenez-Jacinto V."/>
            <person name="Jimenez-Bremont J.F."/>
            <person name="Swaminathan K."/>
            <person name="Moose S.P."/>
            <person name="Guerrero-Gonzalez M.L."/>
            <person name="Marino-Ramirez L."/>
            <person name="Landsman D."/>
            <person name="Rodriguez-Kessler M."/>
            <person name="Delgado-Sanchez P."/>
        </authorList>
    </citation>
    <scope>NUCLEOTIDE SEQUENCE</scope>
    <source>
        <tissue evidence="1">Cladode</tissue>
    </source>
</reference>
<sequence>MKKPPDPPLNPSPRTPLCNPQRPFLDFLVASVFQPNLIASFSASHHFVAPRDEFVCWVGNLHPLIPHLPDPQHLPSSCIHCCLVWSLFADYNQNQVQYPWFDSG</sequence>
<proteinExistence type="predicted"/>